<evidence type="ECO:0000256" key="6">
    <source>
        <dbReference type="ARBA" id="ARBA00023012"/>
    </source>
</evidence>
<dbReference type="Gene3D" id="3.40.50.2300">
    <property type="match status" value="1"/>
</dbReference>
<dbReference type="SMART" id="SM00448">
    <property type="entry name" value="REC"/>
    <property type="match status" value="1"/>
</dbReference>
<dbReference type="InterPro" id="IPR036890">
    <property type="entry name" value="HATPase_C_sf"/>
</dbReference>
<dbReference type="InterPro" id="IPR005467">
    <property type="entry name" value="His_kinase_dom"/>
</dbReference>
<keyword evidence="6" id="KW-0902">Two-component regulatory system</keyword>
<dbReference type="InterPro" id="IPR003594">
    <property type="entry name" value="HATPase_dom"/>
</dbReference>
<dbReference type="InterPro" id="IPR003661">
    <property type="entry name" value="HisK_dim/P_dom"/>
</dbReference>
<reference evidence="13 14" key="1">
    <citation type="submission" date="2020-08" db="EMBL/GenBank/DDBJ databases">
        <title>Genome public.</title>
        <authorList>
            <person name="Liu C."/>
            <person name="Sun Q."/>
        </authorList>
    </citation>
    <scope>NUCLEOTIDE SEQUENCE [LARGE SCALE GENOMIC DNA]</scope>
    <source>
        <strain evidence="13 14">NSJ-10</strain>
    </source>
</reference>
<dbReference type="CDD" id="cd00082">
    <property type="entry name" value="HisKA"/>
    <property type="match status" value="1"/>
</dbReference>
<dbReference type="PROSITE" id="PS50110">
    <property type="entry name" value="RESPONSE_REGULATORY"/>
    <property type="match status" value="1"/>
</dbReference>
<evidence type="ECO:0000256" key="4">
    <source>
        <dbReference type="ARBA" id="ARBA00022553"/>
    </source>
</evidence>
<dbReference type="Pfam" id="PF00072">
    <property type="entry name" value="Response_reg"/>
    <property type="match status" value="1"/>
</dbReference>
<dbReference type="InterPro" id="IPR011123">
    <property type="entry name" value="Y_Y_Y"/>
</dbReference>
<dbReference type="GO" id="GO:0000155">
    <property type="term" value="F:phosphorelay sensor kinase activity"/>
    <property type="evidence" value="ECO:0007669"/>
    <property type="project" value="InterPro"/>
</dbReference>
<keyword evidence="14" id="KW-1185">Reference proteome</keyword>
<comment type="caution">
    <text evidence="13">The sequence shown here is derived from an EMBL/GenBank/DDBJ whole genome shotgun (WGS) entry which is preliminary data.</text>
</comment>
<dbReference type="InterPro" id="IPR036097">
    <property type="entry name" value="HisK_dim/P_sf"/>
</dbReference>
<evidence type="ECO:0000256" key="10">
    <source>
        <dbReference type="SAM" id="Phobius"/>
    </source>
</evidence>
<dbReference type="SUPFAM" id="SSF47226">
    <property type="entry name" value="Histidine-containing phosphotransfer domain, HPT domain"/>
    <property type="match status" value="1"/>
</dbReference>
<evidence type="ECO:0000256" key="2">
    <source>
        <dbReference type="ARBA" id="ARBA00012438"/>
    </source>
</evidence>
<evidence type="ECO:0000256" key="1">
    <source>
        <dbReference type="ARBA" id="ARBA00000085"/>
    </source>
</evidence>
<dbReference type="Pfam" id="PF00512">
    <property type="entry name" value="HisKA"/>
    <property type="match status" value="1"/>
</dbReference>
<evidence type="ECO:0000256" key="7">
    <source>
        <dbReference type="ARBA" id="ARBA00024867"/>
    </source>
</evidence>
<accession>A0A8I0DVN5</accession>
<dbReference type="PANTHER" id="PTHR43547">
    <property type="entry name" value="TWO-COMPONENT HISTIDINE KINASE"/>
    <property type="match status" value="1"/>
</dbReference>
<evidence type="ECO:0000313" key="14">
    <source>
        <dbReference type="Proteomes" id="UP000615234"/>
    </source>
</evidence>
<dbReference type="InterPro" id="IPR036641">
    <property type="entry name" value="HPT_dom_sf"/>
</dbReference>
<dbReference type="CDD" id="cd17546">
    <property type="entry name" value="REC_hyHK_CKI1_RcsC-like"/>
    <property type="match status" value="1"/>
</dbReference>
<proteinExistence type="predicted"/>
<evidence type="ECO:0000256" key="9">
    <source>
        <dbReference type="SAM" id="Coils"/>
    </source>
</evidence>
<dbReference type="Gene3D" id="1.10.287.130">
    <property type="match status" value="1"/>
</dbReference>
<feature type="domain" description="Histidine kinase" evidence="11">
    <location>
        <begin position="811"/>
        <end position="1039"/>
    </location>
</feature>
<dbReference type="SUPFAM" id="SSF55874">
    <property type="entry name" value="ATPase domain of HSP90 chaperone/DNA topoisomerase II/histidine kinase"/>
    <property type="match status" value="1"/>
</dbReference>
<comment type="catalytic activity">
    <reaction evidence="1">
        <text>ATP + protein L-histidine = ADP + protein N-phospho-L-histidine.</text>
        <dbReference type="EC" id="2.7.13.3"/>
    </reaction>
</comment>
<dbReference type="PANTHER" id="PTHR43547:SF2">
    <property type="entry name" value="HYBRID SIGNAL TRANSDUCTION HISTIDINE KINASE C"/>
    <property type="match status" value="1"/>
</dbReference>
<gene>
    <name evidence="13" type="ORF">H8S09_12300</name>
</gene>
<dbReference type="InterPro" id="IPR011006">
    <property type="entry name" value="CheY-like_superfamily"/>
</dbReference>
<name>A0A8I0DVN5_9FIRM</name>
<feature type="domain" description="Response regulatory" evidence="12">
    <location>
        <begin position="1070"/>
        <end position="1188"/>
    </location>
</feature>
<dbReference type="Gene3D" id="3.30.565.10">
    <property type="entry name" value="Histidine kinase-like ATPase, C-terminal domain"/>
    <property type="match status" value="1"/>
</dbReference>
<evidence type="ECO:0000256" key="5">
    <source>
        <dbReference type="ARBA" id="ARBA00022777"/>
    </source>
</evidence>
<dbReference type="PROSITE" id="PS50109">
    <property type="entry name" value="HIS_KIN"/>
    <property type="match status" value="1"/>
</dbReference>
<dbReference type="SUPFAM" id="SSF63829">
    <property type="entry name" value="Calcium-dependent phosphotriesterase"/>
    <property type="match status" value="2"/>
</dbReference>
<dbReference type="InterPro" id="IPR001789">
    <property type="entry name" value="Sig_transdc_resp-reg_receiver"/>
</dbReference>
<feature type="transmembrane region" description="Helical" evidence="10">
    <location>
        <begin position="757"/>
        <end position="778"/>
    </location>
</feature>
<organism evidence="13 14">
    <name type="scientific">Coprococcus hominis</name>
    <name type="common">ex Liu et al. 2022</name>
    <dbReference type="NCBI Taxonomy" id="2763039"/>
    <lineage>
        <taxon>Bacteria</taxon>
        <taxon>Bacillati</taxon>
        <taxon>Bacillota</taxon>
        <taxon>Clostridia</taxon>
        <taxon>Lachnospirales</taxon>
        <taxon>Lachnospiraceae</taxon>
        <taxon>Coprococcus</taxon>
    </lineage>
</organism>
<dbReference type="SUPFAM" id="SSF52172">
    <property type="entry name" value="CheY-like"/>
    <property type="match status" value="1"/>
</dbReference>
<dbReference type="Gene3D" id="1.20.120.160">
    <property type="entry name" value="HPT domain"/>
    <property type="match status" value="1"/>
</dbReference>
<keyword evidence="5" id="KW-0418">Kinase</keyword>
<dbReference type="Proteomes" id="UP000615234">
    <property type="component" value="Unassembled WGS sequence"/>
</dbReference>
<dbReference type="SUPFAM" id="SSF47384">
    <property type="entry name" value="Homodimeric domain of signal transducing histidine kinase"/>
    <property type="match status" value="1"/>
</dbReference>
<feature type="coiled-coil region" evidence="9">
    <location>
        <begin position="781"/>
        <end position="808"/>
    </location>
</feature>
<keyword evidence="10" id="KW-0812">Transmembrane</keyword>
<evidence type="ECO:0000259" key="12">
    <source>
        <dbReference type="PROSITE" id="PS50110"/>
    </source>
</evidence>
<feature type="modified residue" description="4-aspartylphosphate" evidence="8">
    <location>
        <position position="1119"/>
    </location>
</feature>
<keyword evidence="4 8" id="KW-0597">Phosphoprotein</keyword>
<dbReference type="Pfam" id="PF02518">
    <property type="entry name" value="HATPase_c"/>
    <property type="match status" value="1"/>
</dbReference>
<dbReference type="InterPro" id="IPR004358">
    <property type="entry name" value="Sig_transdc_His_kin-like_C"/>
</dbReference>
<sequence length="1408" mass="158575">MHKKTMKQLHSKIRMIILIAVAVMILFSPRLAVFAQENFTSDYSQTKYTEDDGFESGEANCISQSASGYIWVGTDSGLYRYDGSQFRKFSLGEDSDSSSYMINSILAASNGDLYVGTENYGLFIYKDGRFNRISNSTEDEITTVRGLYEDEEGKIWLATSSGIYYYESDEMTLVADDDVVAPDVTAISGYRSYVYAIVNNDTIVNIKDDQIVSKISKMEYTEEDLNSLFVDENGERYIGTVGHTIIHLTTNKDFELLSTAALSGINKIQRIDNKLWVLADDGVGYINKNKKMKYVTGLEFNESMSDIIQDFEGNYWMTSYRKGLMLLSRSKFQNGSMKYGLDETIVNCITEYCGKLYIGTDDGLRIINADGTLDRDSDLVTMLNGKSIRDFCVDSKNNLWICSYRIYGVIKVNSKGKYKFYNKSGALLTSNAVNCIIELKDGSMAIGTESGISILKDEQVTVSYGRFSGMENADIISLYQAEDGTLYAGSNGSGLYTIDMESNLKKISMSEGLNSNVVSSIVGGSNGIWIGTDNGLYYQEGVIRQISAVDPSNSVANLILDQAGDLWIFGSRGIQKYYEGDLLSSADPKCEIYTKNDGLISDITDNSTNYISEDGVVYVCCDTGFSMLDQNQVFTNEVPPKVRIASVTIDDKEYAFSDLDGKMTVPGDTNRIVIKFSVLSYVNRGDIQVKYYLDGFDDKDRVVSGTDNLEAEYTNLEGGNYTFVLSAENSDGVACEEPLSFVIVKQLKFWETPFSRVLIVVLIIAICVAVIFVARYVIHLLGKKTEQVEELSKKNEQAERSNRAKNDYVNYLNHEIRVPLNSILAISEMLLRNDEAKTEEEVKQLSTVYGSSYEILGIIDGISRLSNLQDGTLELQEKEYAVSDMIEELAVQFKEMINRDLVALKVSIEDDIPNGLIGDRDKVKEILMNLYQRAAKTTKEGSISIEVDWRKIAPEECDRPDSIYLDIVISDTGTGVKEERLDSFFDLDDSYDRTDIGNFDISIGLAIARQLIESMGGTPEVDSTYGAGTTIRFSIIQQVFDYSYVNYNVSKRREQAFRNSNSRIWLPDVRILLVDDSDVSIQIQKVIFDSYELICDTASSGFEAIDKVMVTPYDMIFIDTVMPVMDGADTVREIRSLDGEEYKRVPIIALSENNIDSSRDEIIKQGFSDVLVKPLEMDGIEGIFRLFLPEDKIKEKTSNIRQYISESRFKDDVYILENSIVVENALKMIGGNFDTFNRFIAAFKEDYEPDVDRLEEYIDDDVRRYRNIIHDIKSSSGNIGAYSIERKAANLESAINIGNMQYAKENTHEFVSMLKRMFKDIGLYLAKINPVEQQEKTVRDAVDRGQLKDMRTFLRDADVGAVKEILAEIDRYEYNDADIEFLNALKMTVDAMDYEGASEIIDQYLNSK</sequence>
<dbReference type="EMBL" id="JACOOX010000006">
    <property type="protein sequence ID" value="MBC5663642.1"/>
    <property type="molecule type" value="Genomic_DNA"/>
</dbReference>
<dbReference type="SUPFAM" id="SSF101898">
    <property type="entry name" value="NHL repeat"/>
    <property type="match status" value="1"/>
</dbReference>
<dbReference type="SMART" id="SM00387">
    <property type="entry name" value="HATPase_c"/>
    <property type="match status" value="1"/>
</dbReference>
<keyword evidence="10" id="KW-1133">Transmembrane helix</keyword>
<dbReference type="InterPro" id="IPR008207">
    <property type="entry name" value="Sig_transdc_His_kin_Hpt_dom"/>
</dbReference>
<keyword evidence="5" id="KW-0808">Transferase</keyword>
<dbReference type="PRINTS" id="PR00344">
    <property type="entry name" value="BCTRLSENSOR"/>
</dbReference>
<evidence type="ECO:0000256" key="8">
    <source>
        <dbReference type="PROSITE-ProRule" id="PRU00169"/>
    </source>
</evidence>
<keyword evidence="9" id="KW-0175">Coiled coil</keyword>
<dbReference type="InterPro" id="IPR015943">
    <property type="entry name" value="WD40/YVTN_repeat-like_dom_sf"/>
</dbReference>
<dbReference type="Pfam" id="PF07495">
    <property type="entry name" value="Y_Y_Y"/>
    <property type="match status" value="1"/>
</dbReference>
<evidence type="ECO:0000256" key="3">
    <source>
        <dbReference type="ARBA" id="ARBA00018672"/>
    </source>
</evidence>
<evidence type="ECO:0000259" key="11">
    <source>
        <dbReference type="PROSITE" id="PS50109"/>
    </source>
</evidence>
<dbReference type="EC" id="2.7.13.3" evidence="2"/>
<protein>
    <recommendedName>
        <fullName evidence="3">Stage 0 sporulation protein A homolog</fullName>
        <ecNumber evidence="2">2.7.13.3</ecNumber>
    </recommendedName>
</protein>
<dbReference type="InterPro" id="IPR013783">
    <property type="entry name" value="Ig-like_fold"/>
</dbReference>
<keyword evidence="10" id="KW-0472">Membrane</keyword>
<dbReference type="Gene3D" id="2.60.40.10">
    <property type="entry name" value="Immunoglobulins"/>
    <property type="match status" value="1"/>
</dbReference>
<dbReference type="Pfam" id="PF01627">
    <property type="entry name" value="Hpt"/>
    <property type="match status" value="1"/>
</dbReference>
<evidence type="ECO:0000313" key="13">
    <source>
        <dbReference type="EMBL" id="MBC5663642.1"/>
    </source>
</evidence>
<comment type="function">
    <text evidence="7">May play the central regulatory role in sporulation. It may be an element of the effector pathway responsible for the activation of sporulation genes in response to nutritional stress. Spo0A may act in concert with spo0H (a sigma factor) to control the expression of some genes that are critical to the sporulation process.</text>
</comment>
<dbReference type="Gene3D" id="2.130.10.10">
    <property type="entry name" value="YVTN repeat-like/Quinoprotein amine dehydrogenase"/>
    <property type="match status" value="3"/>
</dbReference>
<dbReference type="SMART" id="SM00388">
    <property type="entry name" value="HisKA"/>
    <property type="match status" value="1"/>
</dbReference>